<protein>
    <submittedName>
        <fullName evidence="2">Uncharacterized protein</fullName>
    </submittedName>
</protein>
<feature type="region of interest" description="Disordered" evidence="1">
    <location>
        <begin position="114"/>
        <end position="133"/>
    </location>
</feature>
<evidence type="ECO:0000313" key="2">
    <source>
        <dbReference type="EMBL" id="GAQ26038.1"/>
    </source>
</evidence>
<gene>
    <name evidence="2" type="ORF">TSYNT_9294</name>
</gene>
<dbReference type="EMBL" id="DF977003">
    <property type="protein sequence ID" value="GAQ26038.1"/>
    <property type="molecule type" value="Genomic_DNA"/>
</dbReference>
<dbReference type="STRING" id="224999.GCA_001485475_02077"/>
<dbReference type="Proteomes" id="UP000062160">
    <property type="component" value="Unassembled WGS sequence"/>
</dbReference>
<evidence type="ECO:0000313" key="3">
    <source>
        <dbReference type="Proteomes" id="UP000062160"/>
    </source>
</evidence>
<evidence type="ECO:0000256" key="1">
    <source>
        <dbReference type="SAM" id="MobiDB-lite"/>
    </source>
</evidence>
<dbReference type="RefSeq" id="WP_059033768.1">
    <property type="nucleotide sequence ID" value="NZ_DF977003.1"/>
</dbReference>
<proteinExistence type="predicted"/>
<keyword evidence="3" id="KW-1185">Reference proteome</keyword>
<accession>A0A0U9HHL2</accession>
<reference evidence="2" key="1">
    <citation type="journal article" date="2016" name="Genome Announc.">
        <title>Draft Genome Sequence of the Syntrophic Lactate-Degrading Bacterium Tepidanaerobacter syntrophicus JLT.</title>
        <authorList>
            <person name="Matsuura N."/>
            <person name="Ohashi A."/>
            <person name="Tourlousse D.M."/>
            <person name="Sekiguchi Y."/>
        </authorList>
    </citation>
    <scope>NUCLEOTIDE SEQUENCE [LARGE SCALE GENOMIC DNA]</scope>
    <source>
        <strain evidence="2">JL</strain>
    </source>
</reference>
<name>A0A0U9HHL2_9FIRM</name>
<sequence length="370" mass="44449">MVNSFPLPSALIEDSEDFKRCSPTEKLYMFYILSELNLHQWQERKENYFKDDMSIAVTLNVKEDTIRRARRKFQKLGYIDVRPGFRNPATGQAVATTYLGSKWLDLVEKIKEANKEGPEDEGDKDPESGNNEKGRFSLIHRYTFYSMLDKMRKGRFDSYDIVTLVYIYYLRDKFKDKKEEVYKDEKYDFYITKKEFSDLTNMRASKLEECIINLYEKITFKDGSHYFEYEDLYHRWEFNNIIWLADPSDDDNNRSNYEAMKERLKAQIDKAKEDKQNEPGLKFISAYRWMYRQHMDKDIERYYGDVKQATELLEMFTAEQMQEMARWYITADRHELPASCQAKKTRTIRDFLNNVEVIFRELKDLAKSIK</sequence>
<organism evidence="2">
    <name type="scientific">Tepidanaerobacter syntrophicus</name>
    <dbReference type="NCBI Taxonomy" id="224999"/>
    <lineage>
        <taxon>Bacteria</taxon>
        <taxon>Bacillati</taxon>
        <taxon>Bacillota</taxon>
        <taxon>Clostridia</taxon>
        <taxon>Thermosediminibacterales</taxon>
        <taxon>Tepidanaerobacteraceae</taxon>
        <taxon>Tepidanaerobacter</taxon>
    </lineage>
</organism>
<dbReference type="AlphaFoldDB" id="A0A0U9HHL2"/>